<evidence type="ECO:0000313" key="2">
    <source>
        <dbReference type="EMBL" id="GBM83496.1"/>
    </source>
</evidence>
<dbReference type="AlphaFoldDB" id="A0A4Y2J2V7"/>
<organism evidence="2 3">
    <name type="scientific">Araneus ventricosus</name>
    <name type="common">Orbweaver spider</name>
    <name type="synonym">Epeira ventricosa</name>
    <dbReference type="NCBI Taxonomy" id="182803"/>
    <lineage>
        <taxon>Eukaryota</taxon>
        <taxon>Metazoa</taxon>
        <taxon>Ecdysozoa</taxon>
        <taxon>Arthropoda</taxon>
        <taxon>Chelicerata</taxon>
        <taxon>Arachnida</taxon>
        <taxon>Araneae</taxon>
        <taxon>Araneomorphae</taxon>
        <taxon>Entelegynae</taxon>
        <taxon>Araneoidea</taxon>
        <taxon>Araneidae</taxon>
        <taxon>Araneus</taxon>
    </lineage>
</organism>
<sequence>MARVQSTHNQRGLKLQSNSQPQRAKIIRHGSLWNCSRGFLSDETAPSQNVNRTGTASGVLPLPHRWKQAVYSCLLLYSKIIYSSCQSTIIVLTIDSHNYISNPHKSTFSFYGGSSGAA</sequence>
<feature type="region of interest" description="Disordered" evidence="1">
    <location>
        <begin position="1"/>
        <end position="23"/>
    </location>
</feature>
<accession>A0A4Y2J2V7</accession>
<dbReference type="EMBL" id="BGPR01003085">
    <property type="protein sequence ID" value="GBM83496.1"/>
    <property type="molecule type" value="Genomic_DNA"/>
</dbReference>
<dbReference type="Proteomes" id="UP000499080">
    <property type="component" value="Unassembled WGS sequence"/>
</dbReference>
<keyword evidence="3" id="KW-1185">Reference proteome</keyword>
<comment type="caution">
    <text evidence="2">The sequence shown here is derived from an EMBL/GenBank/DDBJ whole genome shotgun (WGS) entry which is preliminary data.</text>
</comment>
<evidence type="ECO:0000313" key="3">
    <source>
        <dbReference type="Proteomes" id="UP000499080"/>
    </source>
</evidence>
<reference evidence="2 3" key="1">
    <citation type="journal article" date="2019" name="Sci. Rep.">
        <title>Orb-weaving spider Araneus ventricosus genome elucidates the spidroin gene catalogue.</title>
        <authorList>
            <person name="Kono N."/>
            <person name="Nakamura H."/>
            <person name="Ohtoshi R."/>
            <person name="Moran D.A.P."/>
            <person name="Shinohara A."/>
            <person name="Yoshida Y."/>
            <person name="Fujiwara M."/>
            <person name="Mori M."/>
            <person name="Tomita M."/>
            <person name="Arakawa K."/>
        </authorList>
    </citation>
    <scope>NUCLEOTIDE SEQUENCE [LARGE SCALE GENOMIC DNA]</scope>
</reference>
<name>A0A4Y2J2V7_ARAVE</name>
<proteinExistence type="predicted"/>
<protein>
    <submittedName>
        <fullName evidence="2">Uncharacterized protein</fullName>
    </submittedName>
</protein>
<feature type="compositionally biased region" description="Polar residues" evidence="1">
    <location>
        <begin position="1"/>
        <end position="22"/>
    </location>
</feature>
<gene>
    <name evidence="2" type="ORF">AVEN_199588_1</name>
</gene>
<evidence type="ECO:0000256" key="1">
    <source>
        <dbReference type="SAM" id="MobiDB-lite"/>
    </source>
</evidence>